<keyword evidence="3" id="KW-1185">Reference proteome</keyword>
<evidence type="ECO:0000313" key="2">
    <source>
        <dbReference type="EMBL" id="OOQ56753.1"/>
    </source>
</evidence>
<proteinExistence type="predicted"/>
<keyword evidence="1" id="KW-0812">Transmembrane</keyword>
<keyword evidence="1" id="KW-1133">Transmembrane helix</keyword>
<dbReference type="RefSeq" id="WP_078351167.1">
    <property type="nucleotide sequence ID" value="NZ_MBTF01000038.1"/>
</dbReference>
<accession>A0A1S9P723</accession>
<comment type="caution">
    <text evidence="2">The sequence shown here is derived from an EMBL/GenBank/DDBJ whole genome shotgun (WGS) entry which is preliminary data.</text>
</comment>
<sequence length="330" mass="36324">MENAVENNIEIYSDEVQELMEAPPALIIRYGITGILVSILVLIALTFFIDDNRDVAVTITALPGTVPATITTAAKYKIIQPTVLENQLVHKNQVLALTDNDTLNYASVISIKNYTHLLDSALGIDKVSFAKLPVMFGLRQLGGMQQPFFNLRWHVIQAKYEADRSPGSYYKHLATLEKAVDEFKRNLTDWESTHVVKSPIKGLVSIGRFFTAANGNTGFRLTISPDDRVQKAGFDSLLLTTAVPLPYGKVISFKLIDTAKSAPATLLQGMLLPSNNTGKNFRAYLKMSKPLDAQTAAMLTDNLGPNAVVTVRKGSLGEKIFREVINLNNK</sequence>
<evidence type="ECO:0000256" key="1">
    <source>
        <dbReference type="SAM" id="Phobius"/>
    </source>
</evidence>
<evidence type="ECO:0000313" key="3">
    <source>
        <dbReference type="Proteomes" id="UP000189739"/>
    </source>
</evidence>
<keyword evidence="1" id="KW-0472">Membrane</keyword>
<feature type="transmembrane region" description="Helical" evidence="1">
    <location>
        <begin position="27"/>
        <end position="49"/>
    </location>
</feature>
<organism evidence="2 3">
    <name type="scientific">Mucilaginibacter pedocola</name>
    <dbReference type="NCBI Taxonomy" id="1792845"/>
    <lineage>
        <taxon>Bacteria</taxon>
        <taxon>Pseudomonadati</taxon>
        <taxon>Bacteroidota</taxon>
        <taxon>Sphingobacteriia</taxon>
        <taxon>Sphingobacteriales</taxon>
        <taxon>Sphingobacteriaceae</taxon>
        <taxon>Mucilaginibacter</taxon>
    </lineage>
</organism>
<name>A0A1S9P723_9SPHI</name>
<dbReference type="Proteomes" id="UP000189739">
    <property type="component" value="Unassembled WGS sequence"/>
</dbReference>
<dbReference type="AlphaFoldDB" id="A0A1S9P723"/>
<reference evidence="2 3" key="1">
    <citation type="submission" date="2016-07" db="EMBL/GenBank/DDBJ databases">
        <title>Genomic analysis of zinc-resistant bacterium Mucilaginibacter pedocola TBZ30.</title>
        <authorList>
            <person name="Huang J."/>
            <person name="Tang J."/>
        </authorList>
    </citation>
    <scope>NUCLEOTIDE SEQUENCE [LARGE SCALE GENOMIC DNA]</scope>
    <source>
        <strain evidence="2 3">TBZ30</strain>
    </source>
</reference>
<protein>
    <submittedName>
        <fullName evidence="2">Uncharacterized protein</fullName>
    </submittedName>
</protein>
<dbReference type="STRING" id="1792845.BC343_17335"/>
<dbReference type="EMBL" id="MBTF01000038">
    <property type="protein sequence ID" value="OOQ56753.1"/>
    <property type="molecule type" value="Genomic_DNA"/>
</dbReference>
<dbReference type="OrthoDB" id="7057889at2"/>
<gene>
    <name evidence="2" type="ORF">BC343_17335</name>
</gene>